<dbReference type="AlphaFoldDB" id="A0A674HQ40"/>
<organism evidence="21 22">
    <name type="scientific">Taeniopygia guttata</name>
    <name type="common">Zebra finch</name>
    <name type="synonym">Poephila guttata</name>
    <dbReference type="NCBI Taxonomy" id="59729"/>
    <lineage>
        <taxon>Eukaryota</taxon>
        <taxon>Metazoa</taxon>
        <taxon>Chordata</taxon>
        <taxon>Craniata</taxon>
        <taxon>Vertebrata</taxon>
        <taxon>Euteleostomi</taxon>
        <taxon>Archelosauria</taxon>
        <taxon>Archosauria</taxon>
        <taxon>Dinosauria</taxon>
        <taxon>Saurischia</taxon>
        <taxon>Theropoda</taxon>
        <taxon>Coelurosauria</taxon>
        <taxon>Aves</taxon>
        <taxon>Neognathae</taxon>
        <taxon>Neoaves</taxon>
        <taxon>Telluraves</taxon>
        <taxon>Australaves</taxon>
        <taxon>Passeriformes</taxon>
        <taxon>Passeroidea</taxon>
        <taxon>Estrildidae</taxon>
        <taxon>Estrildinae</taxon>
        <taxon>Taeniopygia</taxon>
    </lineage>
</organism>
<evidence type="ECO:0000256" key="5">
    <source>
        <dbReference type="ARBA" id="ARBA00022490"/>
    </source>
</evidence>
<keyword evidence="22" id="KW-1185">Reference proteome</keyword>
<dbReference type="GeneID" id="100223100"/>
<dbReference type="Ensembl" id="ENSTGUT00000030701.1">
    <property type="protein sequence ID" value="ENSTGUP00000037123.1"/>
    <property type="gene ID" value="ENSTGUG00000003583.2"/>
</dbReference>
<evidence type="ECO:0000256" key="2">
    <source>
        <dbReference type="ARBA" id="ARBA00005430"/>
    </source>
</evidence>
<sequence>MYLLDSSEPPAAASSPERMQRGTPQRKTVYRISVTMVKKELLGPESGRAGSELPRRGRSRPPGSSSLTRAGLLLLEEEEGEEEGEERDRVPSPCGFRTFRTLSTGQLELGRLKVPRRAGPPVPGAPGGSAGPGEAAAAAAASPPGEEEGKDGGPGEPAPGKRGQSPRRQSGLLRRSFSFRHWSGGGSAEPARVRRHSSSGCLPGPPPPSPPAALPAEPPEKRNTLDVGEVLSQADPLSRLERWERSKSKNRTLDNSDLQRLSERLGREGPAAGTEHRLLRFFSGIFARRDGPAALFGSPHGRSPRSSFSRSRAYFSSLRRAAVDTQSSSESINGSPHKDAFVNSQEWTLSRSVPELKVGIVGNLASGKSALVHRYLTGTYVQEESPEDMDAGGRFKKEIVVDGQSYLLLIRDEGGPPEAQFAMWVDAVIFVFSLEDEVSFQTVYHYYSRMASYRNTSEIPMVLVGTQDAISSTNPRVIDDARARKLSNDLKRCTYYETCATYGLNVERVFHDVAQKIVSTKKKQQLSIGPCKSLPNSPSHSSVCSAQVSAVHISQTSNGGGSLSDYSSSVPSTPSTSQKELRIDVPPTANTPTPVRKQSKRRSNLFTSRKGSDPDKEKKVLESRTDSIGSGRAIPIKQGMLLKRSGKSLNKEWKKKYVTLCDNGVLTYHPSLHDYMQNVHGKEIDLLRTTVKVPGKRPPRATSACAPISSPKTNGLSKDMSSLHISPNSGNVTASTSVSQMASGISLVSFNSRPDGLHQRSYSVSSADQWSEATVIANSGISSDTGLGDSVCSSPSISSTTSPKLDPPPSPHANRKKHRRKKSTSNFKADGISGTAEEQEENFEFIIVSLTGQTWHFEATTYEERDAWVQAIESQILASLQSCESSKNKSRLTSQNEAMALQSIRNIRGNSHCVDCEAQNPDWASLNLGALICIECSGIHRNLGTHLSRVRSLDLDDWPIELIKVMSAIGNELANSVWEENSQGHVKPSSDSTREEKELWIRAKYEQKLFLAPLQCLELSLGQHLLRATAEEDLRTVILLLAHGTREEVNETCGDGDGRTALHLACRKGNVVLVQLLIWYGVDVMARDAHGNTALAYARQASSQECIDVLLQYGCPDERFALMATPNLSRKNNNRNNSGGRMPTII</sequence>
<dbReference type="InterPro" id="IPR001849">
    <property type="entry name" value="PH_domain"/>
</dbReference>
<evidence type="ECO:0000256" key="6">
    <source>
        <dbReference type="ARBA" id="ARBA00022723"/>
    </source>
</evidence>
<reference evidence="21 22" key="1">
    <citation type="journal article" date="2010" name="Nature">
        <title>The genome of a songbird.</title>
        <authorList>
            <person name="Warren W.C."/>
            <person name="Clayton D.F."/>
            <person name="Ellegren H."/>
            <person name="Arnold A.P."/>
            <person name="Hillier L.W."/>
            <person name="Kunstner A."/>
            <person name="Searle S."/>
            <person name="White S."/>
            <person name="Vilella A.J."/>
            <person name="Fairley S."/>
            <person name="Heger A."/>
            <person name="Kong L."/>
            <person name="Ponting C.P."/>
            <person name="Jarvis E.D."/>
            <person name="Mello C.V."/>
            <person name="Minx P."/>
            <person name="Lovell P."/>
            <person name="Velho T.A."/>
            <person name="Ferris M."/>
            <person name="Balakrishnan C.N."/>
            <person name="Sinha S."/>
            <person name="Blatti C."/>
            <person name="London S.E."/>
            <person name="Li Y."/>
            <person name="Lin Y.C."/>
            <person name="George J."/>
            <person name="Sweedler J."/>
            <person name="Southey B."/>
            <person name="Gunaratne P."/>
            <person name="Watson M."/>
            <person name="Nam K."/>
            <person name="Backstrom N."/>
            <person name="Smeds L."/>
            <person name="Nabholz B."/>
            <person name="Itoh Y."/>
            <person name="Whitney O."/>
            <person name="Pfenning A.R."/>
            <person name="Howard J."/>
            <person name="Volker M."/>
            <person name="Skinner B.M."/>
            <person name="Griffin D.K."/>
            <person name="Ye L."/>
            <person name="McLaren W.M."/>
            <person name="Flicek P."/>
            <person name="Quesada V."/>
            <person name="Velasco G."/>
            <person name="Lopez-Otin C."/>
            <person name="Puente X.S."/>
            <person name="Olender T."/>
            <person name="Lancet D."/>
            <person name="Smit A.F."/>
            <person name="Hubley R."/>
            <person name="Konkel M.K."/>
            <person name="Walker J.A."/>
            <person name="Batzer M.A."/>
            <person name="Gu W."/>
            <person name="Pollock D.D."/>
            <person name="Chen L."/>
            <person name="Cheng Z."/>
            <person name="Eichler E.E."/>
            <person name="Stapley J."/>
            <person name="Slate J."/>
            <person name="Ekblom R."/>
            <person name="Birkhead T."/>
            <person name="Burke T."/>
            <person name="Burt D."/>
            <person name="Scharff C."/>
            <person name="Adam I."/>
            <person name="Richard H."/>
            <person name="Sultan M."/>
            <person name="Soldatov A."/>
            <person name="Lehrach H."/>
            <person name="Edwards S.V."/>
            <person name="Yang S.P."/>
            <person name="Li X."/>
            <person name="Graves T."/>
            <person name="Fulton L."/>
            <person name="Nelson J."/>
            <person name="Chinwalla A."/>
            <person name="Hou S."/>
            <person name="Mardis E.R."/>
            <person name="Wilson R.K."/>
        </authorList>
    </citation>
    <scope>NUCLEOTIDE SEQUENCE [LARGE SCALE GENOMIC DNA]</scope>
</reference>
<dbReference type="RefSeq" id="XP_030132895.1">
    <property type="nucleotide sequence ID" value="XM_030277035.4"/>
</dbReference>
<dbReference type="Gene3D" id="1.25.40.20">
    <property type="entry name" value="Ankyrin repeat-containing domain"/>
    <property type="match status" value="1"/>
</dbReference>
<dbReference type="SUPFAM" id="SSF52540">
    <property type="entry name" value="P-loop containing nucleoside triphosphate hydrolases"/>
    <property type="match status" value="1"/>
</dbReference>
<feature type="compositionally biased region" description="Low complexity" evidence="18">
    <location>
        <begin position="1"/>
        <end position="17"/>
    </location>
</feature>
<dbReference type="GO" id="GO:0005525">
    <property type="term" value="F:GTP binding"/>
    <property type="evidence" value="ECO:0007669"/>
    <property type="project" value="UniProtKB-KW"/>
</dbReference>
<keyword evidence="5" id="KW-0963">Cytoplasm</keyword>
<keyword evidence="7" id="KW-0677">Repeat</keyword>
<dbReference type="FunFam" id="3.40.50.300:FF:000178">
    <property type="entry name" value="Arf-GAP with GTPase, ANK repeat and PH domain-containing protein 1"/>
    <property type="match status" value="1"/>
</dbReference>
<dbReference type="PROSITE" id="PS50297">
    <property type="entry name" value="ANK_REP_REGION"/>
    <property type="match status" value="1"/>
</dbReference>
<dbReference type="CDD" id="cd08836">
    <property type="entry name" value="ArfGap_AGAP"/>
    <property type="match status" value="1"/>
</dbReference>
<keyword evidence="4" id="KW-0343">GTPase activation</keyword>
<evidence type="ECO:0000256" key="9">
    <source>
        <dbReference type="ARBA" id="ARBA00022771"/>
    </source>
</evidence>
<dbReference type="SMART" id="SM00105">
    <property type="entry name" value="ArfGap"/>
    <property type="match status" value="1"/>
</dbReference>
<keyword evidence="12 16" id="KW-0040">ANK repeat</keyword>
<evidence type="ECO:0000259" key="20">
    <source>
        <dbReference type="PROSITE" id="PS50115"/>
    </source>
</evidence>
<feature type="domain" description="Arf-GAP" evidence="20">
    <location>
        <begin position="898"/>
        <end position="1018"/>
    </location>
</feature>
<dbReference type="CDD" id="cd04103">
    <property type="entry name" value="Centaurin_gamma"/>
    <property type="match status" value="1"/>
</dbReference>
<dbReference type="Gene3D" id="3.40.50.300">
    <property type="entry name" value="P-loop containing nucleotide triphosphate hydrolases"/>
    <property type="match status" value="1"/>
</dbReference>
<dbReference type="GO" id="GO:0003924">
    <property type="term" value="F:GTPase activity"/>
    <property type="evidence" value="ECO:0007669"/>
    <property type="project" value="InterPro"/>
</dbReference>
<feature type="compositionally biased region" description="Low complexity" evidence="18">
    <location>
        <begin position="793"/>
        <end position="803"/>
    </location>
</feature>
<dbReference type="PROSITE" id="PS50115">
    <property type="entry name" value="ARFGAP"/>
    <property type="match status" value="1"/>
</dbReference>
<feature type="compositionally biased region" description="Acidic residues" evidence="18">
    <location>
        <begin position="75"/>
        <end position="85"/>
    </location>
</feature>
<evidence type="ECO:0000256" key="7">
    <source>
        <dbReference type="ARBA" id="ARBA00022737"/>
    </source>
</evidence>
<dbReference type="InterPro" id="IPR001806">
    <property type="entry name" value="Small_GTPase"/>
</dbReference>
<dbReference type="GO" id="GO:0015031">
    <property type="term" value="P:protein transport"/>
    <property type="evidence" value="ECO:0007669"/>
    <property type="project" value="UniProtKB-KW"/>
</dbReference>
<dbReference type="SMART" id="SM00233">
    <property type="entry name" value="PH"/>
    <property type="match status" value="1"/>
</dbReference>
<feature type="compositionally biased region" description="Basic and acidic residues" evidence="18">
    <location>
        <begin position="610"/>
        <end position="625"/>
    </location>
</feature>
<dbReference type="PROSITE" id="PS51421">
    <property type="entry name" value="RAS"/>
    <property type="match status" value="1"/>
</dbReference>
<name>A0A674HQ40_TAEGU</name>
<evidence type="ECO:0000256" key="11">
    <source>
        <dbReference type="ARBA" id="ARBA00022927"/>
    </source>
</evidence>
<dbReference type="SMART" id="SM00173">
    <property type="entry name" value="RAS"/>
    <property type="match status" value="1"/>
</dbReference>
<feature type="repeat" description="ANK" evidence="16">
    <location>
        <begin position="1057"/>
        <end position="1089"/>
    </location>
</feature>
<evidence type="ECO:0000259" key="19">
    <source>
        <dbReference type="PROSITE" id="PS50003"/>
    </source>
</evidence>
<comment type="subcellular location">
    <subcellularLocation>
        <location evidence="1">Cytoplasm</location>
    </subcellularLocation>
</comment>
<dbReference type="Gene3D" id="1.10.220.150">
    <property type="entry name" value="Arf GTPase activating protein"/>
    <property type="match status" value="1"/>
</dbReference>
<dbReference type="PROSITE" id="PS50088">
    <property type="entry name" value="ANK_REPEAT"/>
    <property type="match status" value="1"/>
</dbReference>
<dbReference type="FunFam" id="2.30.29.30:FF:000199">
    <property type="entry name" value="Arf-GAP with GTPase, ANK repeat and PH domain-containing protein 3"/>
    <property type="match status" value="1"/>
</dbReference>
<evidence type="ECO:0000256" key="10">
    <source>
        <dbReference type="ARBA" id="ARBA00022833"/>
    </source>
</evidence>
<dbReference type="FunFam" id="1.10.220.150:FF:000001">
    <property type="entry name" value="Arf-GAP with GTPase, ANK repeat and PH domain-containing protein 1"/>
    <property type="match status" value="1"/>
</dbReference>
<dbReference type="GO" id="GO:0005737">
    <property type="term" value="C:cytoplasm"/>
    <property type="evidence" value="ECO:0007669"/>
    <property type="project" value="UniProtKB-SubCell"/>
</dbReference>
<dbReference type="InterPro" id="IPR051282">
    <property type="entry name" value="Arf-GAP_GTPase_ANK_PH"/>
</dbReference>
<feature type="domain" description="PH" evidence="19">
    <location>
        <begin position="634"/>
        <end position="877"/>
    </location>
</feature>
<evidence type="ECO:0000313" key="22">
    <source>
        <dbReference type="Proteomes" id="UP000007754"/>
    </source>
</evidence>
<dbReference type="PROSITE" id="PS50003">
    <property type="entry name" value="PH_DOMAIN"/>
    <property type="match status" value="1"/>
</dbReference>
<dbReference type="SMART" id="SM00175">
    <property type="entry name" value="RAB"/>
    <property type="match status" value="1"/>
</dbReference>
<evidence type="ECO:0000256" key="4">
    <source>
        <dbReference type="ARBA" id="ARBA00022468"/>
    </source>
</evidence>
<proteinExistence type="inferred from homology"/>
<dbReference type="Pfam" id="PF01412">
    <property type="entry name" value="ArfGap"/>
    <property type="match status" value="1"/>
</dbReference>
<evidence type="ECO:0000256" key="13">
    <source>
        <dbReference type="ARBA" id="ARBA00023134"/>
    </source>
</evidence>
<dbReference type="FunFam" id="2.30.29.30:FF:000421">
    <property type="entry name" value="Arf-GAP with GTPase, ANK repeat and PH domain-containing protein 1 isoform B"/>
    <property type="match status" value="1"/>
</dbReference>
<dbReference type="PRINTS" id="PR00405">
    <property type="entry name" value="REVINTRACTNG"/>
</dbReference>
<feature type="region of interest" description="Disordered" evidence="18">
    <location>
        <begin position="1"/>
        <end position="221"/>
    </location>
</feature>
<gene>
    <name evidence="21" type="primary">AGAP1</name>
</gene>
<evidence type="ECO:0000256" key="12">
    <source>
        <dbReference type="ARBA" id="ARBA00023043"/>
    </source>
</evidence>
<feature type="compositionally biased region" description="Low complexity" evidence="18">
    <location>
        <begin position="132"/>
        <end position="144"/>
    </location>
</feature>
<keyword evidence="6" id="KW-0479">Metal-binding</keyword>
<dbReference type="SMART" id="SM00174">
    <property type="entry name" value="RHO"/>
    <property type="match status" value="1"/>
</dbReference>
<evidence type="ECO:0000256" key="15">
    <source>
        <dbReference type="ARBA" id="ARBA00080363"/>
    </source>
</evidence>
<keyword evidence="3" id="KW-0813">Transport</keyword>
<feature type="compositionally biased region" description="Low complexity" evidence="18">
    <location>
        <begin position="563"/>
        <end position="577"/>
    </location>
</feature>
<dbReference type="CDD" id="cd01250">
    <property type="entry name" value="PH_AGAP"/>
    <property type="match status" value="1"/>
</dbReference>
<feature type="compositionally biased region" description="Basic residues" evidence="18">
    <location>
        <begin position="813"/>
        <end position="823"/>
    </location>
</feature>
<dbReference type="InterPro" id="IPR001164">
    <property type="entry name" value="ArfGAP_dom"/>
</dbReference>
<dbReference type="GO" id="GO:0008270">
    <property type="term" value="F:zinc ion binding"/>
    <property type="evidence" value="ECO:0007669"/>
    <property type="project" value="UniProtKB-KW"/>
</dbReference>
<feature type="region of interest" description="Disordered" evidence="18">
    <location>
        <begin position="695"/>
        <end position="735"/>
    </location>
</feature>
<evidence type="ECO:0000256" key="16">
    <source>
        <dbReference type="PROSITE-ProRule" id="PRU00023"/>
    </source>
</evidence>
<keyword evidence="13" id="KW-0342">GTP-binding</keyword>
<dbReference type="SUPFAM" id="SSF50729">
    <property type="entry name" value="PH domain-like"/>
    <property type="match status" value="1"/>
</dbReference>
<dbReference type="SMART" id="SM00248">
    <property type="entry name" value="ANK"/>
    <property type="match status" value="2"/>
</dbReference>
<dbReference type="InterPro" id="IPR037278">
    <property type="entry name" value="ARFGAP/RecO"/>
</dbReference>
<reference evidence="21" key="2">
    <citation type="submission" date="2025-08" db="UniProtKB">
        <authorList>
            <consortium name="Ensembl"/>
        </authorList>
    </citation>
    <scope>IDENTIFICATION</scope>
</reference>
<dbReference type="Pfam" id="PF12796">
    <property type="entry name" value="Ank_2"/>
    <property type="match status" value="1"/>
</dbReference>
<dbReference type="Pfam" id="PF00071">
    <property type="entry name" value="Ras"/>
    <property type="match status" value="1"/>
</dbReference>
<dbReference type="Proteomes" id="UP000007754">
    <property type="component" value="Chromosome 7"/>
</dbReference>
<feature type="region of interest" description="Disordered" evidence="18">
    <location>
        <begin position="555"/>
        <end position="626"/>
    </location>
</feature>
<protein>
    <recommendedName>
        <fullName evidence="14">Arf-GAP with GTPase, ANK repeat and PH domain-containing protein 1</fullName>
    </recommendedName>
    <alternativeName>
        <fullName evidence="15">Centaurin-gamma-2</fullName>
    </alternativeName>
</protein>
<feature type="compositionally biased region" description="Pro residues" evidence="18">
    <location>
        <begin position="203"/>
        <end position="217"/>
    </location>
</feature>
<dbReference type="FunFam" id="1.25.40.20:FF:000027">
    <property type="entry name" value="Arf-GAP with GTPase, ANK repeat and PH domain-containing protein 1"/>
    <property type="match status" value="1"/>
</dbReference>
<evidence type="ECO:0000256" key="17">
    <source>
        <dbReference type="PROSITE-ProRule" id="PRU00288"/>
    </source>
</evidence>
<evidence type="ECO:0000256" key="8">
    <source>
        <dbReference type="ARBA" id="ARBA00022741"/>
    </source>
</evidence>
<evidence type="ECO:0000256" key="3">
    <source>
        <dbReference type="ARBA" id="ARBA00022448"/>
    </source>
</evidence>
<evidence type="ECO:0000256" key="14">
    <source>
        <dbReference type="ARBA" id="ARBA00069130"/>
    </source>
</evidence>
<evidence type="ECO:0000313" key="21">
    <source>
        <dbReference type="Ensembl" id="ENSTGUP00000037123.1"/>
    </source>
</evidence>
<accession>A0A674HQ40</accession>
<dbReference type="SUPFAM" id="SSF57863">
    <property type="entry name" value="ArfGap/RecO-like zinc finger"/>
    <property type="match status" value="1"/>
</dbReference>
<feature type="compositionally biased region" description="Polar residues" evidence="18">
    <location>
        <begin position="710"/>
        <end position="735"/>
    </location>
</feature>
<dbReference type="InterPro" id="IPR002110">
    <property type="entry name" value="Ankyrin_rpt"/>
</dbReference>
<dbReference type="InterPro" id="IPR027417">
    <property type="entry name" value="P-loop_NTPase"/>
</dbReference>
<dbReference type="PANTHER" id="PTHR45819">
    <property type="entry name" value="CENTAURIN-GAMMA-1A"/>
    <property type="match status" value="1"/>
</dbReference>
<dbReference type="InterPro" id="IPR011993">
    <property type="entry name" value="PH-like_dom_sf"/>
</dbReference>
<keyword evidence="11" id="KW-0653">Protein transport</keyword>
<dbReference type="GeneTree" id="ENSGT00940000154793"/>
<reference evidence="21" key="3">
    <citation type="submission" date="2025-09" db="UniProtKB">
        <authorList>
            <consortium name="Ensembl"/>
        </authorList>
    </citation>
    <scope>IDENTIFICATION</scope>
</reference>
<dbReference type="CTD" id="116987"/>
<dbReference type="Gene3D" id="2.30.29.30">
    <property type="entry name" value="Pleckstrin-homology domain (PH domain)/Phosphotyrosine-binding domain (PTB)"/>
    <property type="match status" value="2"/>
</dbReference>
<evidence type="ECO:0000256" key="18">
    <source>
        <dbReference type="SAM" id="MobiDB-lite"/>
    </source>
</evidence>
<keyword evidence="8" id="KW-0547">Nucleotide-binding</keyword>
<comment type="similarity">
    <text evidence="2">Belongs to the centaurin gamma-like family.</text>
</comment>
<feature type="compositionally biased region" description="Low complexity" evidence="18">
    <location>
        <begin position="60"/>
        <end position="74"/>
    </location>
</feature>
<dbReference type="InterPro" id="IPR038508">
    <property type="entry name" value="ArfGAP_dom_sf"/>
</dbReference>
<dbReference type="InterPro" id="IPR036770">
    <property type="entry name" value="Ankyrin_rpt-contain_sf"/>
</dbReference>
<keyword evidence="10" id="KW-0862">Zinc</keyword>
<feature type="region of interest" description="Disordered" evidence="18">
    <location>
        <begin position="786"/>
        <end position="835"/>
    </location>
</feature>
<dbReference type="PANTHER" id="PTHR45819:SF1">
    <property type="entry name" value="ARF-GAP WITH GTPASE, ANK REPEAT AND PH DOMAIN-CONTAINING PROTEIN 1"/>
    <property type="match status" value="1"/>
</dbReference>
<evidence type="ECO:0000256" key="1">
    <source>
        <dbReference type="ARBA" id="ARBA00004496"/>
    </source>
</evidence>
<dbReference type="SUPFAM" id="SSF48403">
    <property type="entry name" value="Ankyrin repeat"/>
    <property type="match status" value="1"/>
</dbReference>
<keyword evidence="9 17" id="KW-0863">Zinc-finger</keyword>
<dbReference type="PROSITE" id="PS51419">
    <property type="entry name" value="RAB"/>
    <property type="match status" value="1"/>
</dbReference>
<dbReference type="GO" id="GO:0005096">
    <property type="term" value="F:GTPase activator activity"/>
    <property type="evidence" value="ECO:0007669"/>
    <property type="project" value="UniProtKB-KW"/>
</dbReference>